<dbReference type="Proteomes" id="UP000029981">
    <property type="component" value="Chromosome 6"/>
</dbReference>
<reference evidence="1 2" key="3">
    <citation type="journal article" date="2010" name="BMC Genomics">
        <title>Transcriptome sequencing and comparative analysis of cucumber flowers with different sex types.</title>
        <authorList>
            <person name="Guo S."/>
            <person name="Zheng Y."/>
            <person name="Joung J.G."/>
            <person name="Liu S."/>
            <person name="Zhang Z."/>
            <person name="Crasta O.R."/>
            <person name="Sobral B.W."/>
            <person name="Xu Y."/>
            <person name="Huang S."/>
            <person name="Fei Z."/>
        </authorList>
    </citation>
    <scope>NUCLEOTIDE SEQUENCE [LARGE SCALE GENOMIC DNA]</scope>
    <source>
        <strain evidence="2">cv. 9930</strain>
    </source>
</reference>
<protein>
    <submittedName>
        <fullName evidence="1">Uncharacterized protein</fullName>
    </submittedName>
</protein>
<dbReference type="EMBL" id="CM002927">
    <property type="protein sequence ID" value="KGN49030.1"/>
    <property type="molecule type" value="Genomic_DNA"/>
</dbReference>
<dbReference type="AlphaFoldDB" id="A0A0A0KH52"/>
<reference evidence="1 2" key="1">
    <citation type="journal article" date="2009" name="Nat. Genet.">
        <title>The genome of the cucumber, Cucumis sativus L.</title>
        <authorList>
            <person name="Huang S."/>
            <person name="Li R."/>
            <person name="Zhang Z."/>
            <person name="Li L."/>
            <person name="Gu X."/>
            <person name="Fan W."/>
            <person name="Lucas W.J."/>
            <person name="Wang X."/>
            <person name="Xie B."/>
            <person name="Ni P."/>
            <person name="Ren Y."/>
            <person name="Zhu H."/>
            <person name="Li J."/>
            <person name="Lin K."/>
            <person name="Jin W."/>
            <person name="Fei Z."/>
            <person name="Li G."/>
            <person name="Staub J."/>
            <person name="Kilian A."/>
            <person name="van der Vossen E.A."/>
            <person name="Wu Y."/>
            <person name="Guo J."/>
            <person name="He J."/>
            <person name="Jia Z."/>
            <person name="Ren Y."/>
            <person name="Tian G."/>
            <person name="Lu Y."/>
            <person name="Ruan J."/>
            <person name="Qian W."/>
            <person name="Wang M."/>
            <person name="Huang Q."/>
            <person name="Li B."/>
            <person name="Xuan Z."/>
            <person name="Cao J."/>
            <person name="Asan"/>
            <person name="Wu Z."/>
            <person name="Zhang J."/>
            <person name="Cai Q."/>
            <person name="Bai Y."/>
            <person name="Zhao B."/>
            <person name="Han Y."/>
            <person name="Li Y."/>
            <person name="Li X."/>
            <person name="Wang S."/>
            <person name="Shi Q."/>
            <person name="Liu S."/>
            <person name="Cho W.K."/>
            <person name="Kim J.Y."/>
            <person name="Xu Y."/>
            <person name="Heller-Uszynska K."/>
            <person name="Miao H."/>
            <person name="Cheng Z."/>
            <person name="Zhang S."/>
            <person name="Wu J."/>
            <person name="Yang Y."/>
            <person name="Kang H."/>
            <person name="Li M."/>
            <person name="Liang H."/>
            <person name="Ren X."/>
            <person name="Shi Z."/>
            <person name="Wen M."/>
            <person name="Jian M."/>
            <person name="Yang H."/>
            <person name="Zhang G."/>
            <person name="Yang Z."/>
            <person name="Chen R."/>
            <person name="Liu S."/>
            <person name="Li J."/>
            <person name="Ma L."/>
            <person name="Liu H."/>
            <person name="Zhou Y."/>
            <person name="Zhao J."/>
            <person name="Fang X."/>
            <person name="Li G."/>
            <person name="Fang L."/>
            <person name="Li Y."/>
            <person name="Liu D."/>
            <person name="Zheng H."/>
            <person name="Zhang Y."/>
            <person name="Qin N."/>
            <person name="Li Z."/>
            <person name="Yang G."/>
            <person name="Yang S."/>
            <person name="Bolund L."/>
            <person name="Kristiansen K."/>
            <person name="Zheng H."/>
            <person name="Li S."/>
            <person name="Zhang X."/>
            <person name="Yang H."/>
            <person name="Wang J."/>
            <person name="Sun R."/>
            <person name="Zhang B."/>
            <person name="Jiang S."/>
            <person name="Wang J."/>
            <person name="Du Y."/>
            <person name="Li S."/>
        </authorList>
    </citation>
    <scope>NUCLEOTIDE SEQUENCE [LARGE SCALE GENOMIC DNA]</scope>
    <source>
        <strain evidence="2">cv. 9930</strain>
    </source>
</reference>
<dbReference type="Gramene" id="KGN49030">
    <property type="protein sequence ID" value="KGN49030"/>
    <property type="gene ID" value="Csa_6G510970"/>
</dbReference>
<evidence type="ECO:0000313" key="1">
    <source>
        <dbReference type="EMBL" id="KGN49030.1"/>
    </source>
</evidence>
<organism evidence="1 2">
    <name type="scientific">Cucumis sativus</name>
    <name type="common">Cucumber</name>
    <dbReference type="NCBI Taxonomy" id="3659"/>
    <lineage>
        <taxon>Eukaryota</taxon>
        <taxon>Viridiplantae</taxon>
        <taxon>Streptophyta</taxon>
        <taxon>Embryophyta</taxon>
        <taxon>Tracheophyta</taxon>
        <taxon>Spermatophyta</taxon>
        <taxon>Magnoliopsida</taxon>
        <taxon>eudicotyledons</taxon>
        <taxon>Gunneridae</taxon>
        <taxon>Pentapetalae</taxon>
        <taxon>rosids</taxon>
        <taxon>fabids</taxon>
        <taxon>Cucurbitales</taxon>
        <taxon>Cucurbitaceae</taxon>
        <taxon>Benincaseae</taxon>
        <taxon>Cucumis</taxon>
    </lineage>
</organism>
<reference evidence="1 2" key="2">
    <citation type="journal article" date="2009" name="PLoS ONE">
        <title>An integrated genetic and cytogenetic map of the cucumber genome.</title>
        <authorList>
            <person name="Ren Y."/>
            <person name="Zhang Z."/>
            <person name="Liu J."/>
            <person name="Staub J.E."/>
            <person name="Han Y."/>
            <person name="Cheng Z."/>
            <person name="Li X."/>
            <person name="Lu J."/>
            <person name="Miao H."/>
            <person name="Kang H."/>
            <person name="Xie B."/>
            <person name="Gu X."/>
            <person name="Wang X."/>
            <person name="Du Y."/>
            <person name="Jin W."/>
            <person name="Huang S."/>
        </authorList>
    </citation>
    <scope>NUCLEOTIDE SEQUENCE [LARGE SCALE GENOMIC DNA]</scope>
    <source>
        <strain evidence="2">cv. 9930</strain>
    </source>
</reference>
<name>A0A0A0KH52_CUCSA</name>
<proteinExistence type="predicted"/>
<sequence>MNTRASLRRRVRTRNEEEEKGANILNGFFVSKLLALLIVESKTEGIFLKSESAGKCPFSSALLVGSQSQEI</sequence>
<gene>
    <name evidence="1" type="ORF">Csa_6G510970</name>
</gene>
<evidence type="ECO:0000313" key="2">
    <source>
        <dbReference type="Proteomes" id="UP000029981"/>
    </source>
</evidence>
<keyword evidence="2" id="KW-1185">Reference proteome</keyword>
<reference evidence="1 2" key="4">
    <citation type="journal article" date="2011" name="BMC Genomics">
        <title>RNA-Seq improves annotation of protein-coding genes in the cucumber genome.</title>
        <authorList>
            <person name="Li Z."/>
            <person name="Zhang Z."/>
            <person name="Yan P."/>
            <person name="Huang S."/>
            <person name="Fei Z."/>
            <person name="Lin K."/>
        </authorList>
    </citation>
    <scope>NUCLEOTIDE SEQUENCE [LARGE SCALE GENOMIC DNA]</scope>
    <source>
        <strain evidence="2">cv. 9930</strain>
    </source>
</reference>
<accession>A0A0A0KH52</accession>